<organism evidence="2">
    <name type="scientific">Magallana gigas</name>
    <name type="common">Pacific oyster</name>
    <name type="synonym">Crassostrea gigas</name>
    <dbReference type="NCBI Taxonomy" id="29159"/>
    <lineage>
        <taxon>Eukaryota</taxon>
        <taxon>Metazoa</taxon>
        <taxon>Spiralia</taxon>
        <taxon>Lophotrochozoa</taxon>
        <taxon>Mollusca</taxon>
        <taxon>Bivalvia</taxon>
        <taxon>Autobranchia</taxon>
        <taxon>Pteriomorphia</taxon>
        <taxon>Ostreida</taxon>
        <taxon>Ostreoidea</taxon>
        <taxon>Ostreidae</taxon>
        <taxon>Magallana</taxon>
    </lineage>
</organism>
<reference evidence="2" key="1">
    <citation type="journal article" date="2012" name="Nature">
        <title>The oyster genome reveals stress adaptation and complexity of shell formation.</title>
        <authorList>
            <person name="Zhang G."/>
            <person name="Fang X."/>
            <person name="Guo X."/>
            <person name="Li L."/>
            <person name="Luo R."/>
            <person name="Xu F."/>
            <person name="Yang P."/>
            <person name="Zhang L."/>
            <person name="Wang X."/>
            <person name="Qi H."/>
            <person name="Xiong Z."/>
            <person name="Que H."/>
            <person name="Xie Y."/>
            <person name="Holland P.W."/>
            <person name="Paps J."/>
            <person name="Zhu Y."/>
            <person name="Wu F."/>
            <person name="Chen Y."/>
            <person name="Wang J."/>
            <person name="Peng C."/>
            <person name="Meng J."/>
            <person name="Yang L."/>
            <person name="Liu J."/>
            <person name="Wen B."/>
            <person name="Zhang N."/>
            <person name="Huang Z."/>
            <person name="Zhu Q."/>
            <person name="Feng Y."/>
            <person name="Mount A."/>
            <person name="Hedgecock D."/>
            <person name="Xu Z."/>
            <person name="Liu Y."/>
            <person name="Domazet-Loso T."/>
            <person name="Du Y."/>
            <person name="Sun X."/>
            <person name="Zhang S."/>
            <person name="Liu B."/>
            <person name="Cheng P."/>
            <person name="Jiang X."/>
            <person name="Li J."/>
            <person name="Fan D."/>
            <person name="Wang W."/>
            <person name="Fu W."/>
            <person name="Wang T."/>
            <person name="Wang B."/>
            <person name="Zhang J."/>
            <person name="Peng Z."/>
            <person name="Li Y."/>
            <person name="Li N."/>
            <person name="Wang J."/>
            <person name="Chen M."/>
            <person name="He Y."/>
            <person name="Tan F."/>
            <person name="Song X."/>
            <person name="Zheng Q."/>
            <person name="Huang R."/>
            <person name="Yang H."/>
            <person name="Du X."/>
            <person name="Chen L."/>
            <person name="Yang M."/>
            <person name="Gaffney P.M."/>
            <person name="Wang S."/>
            <person name="Luo L."/>
            <person name="She Z."/>
            <person name="Ming Y."/>
            <person name="Huang W."/>
            <person name="Zhang S."/>
            <person name="Huang B."/>
            <person name="Zhang Y."/>
            <person name="Qu T."/>
            <person name="Ni P."/>
            <person name="Miao G."/>
            <person name="Wang J."/>
            <person name="Wang Q."/>
            <person name="Steinberg C.E."/>
            <person name="Wang H."/>
            <person name="Li N."/>
            <person name="Qian L."/>
            <person name="Zhang G."/>
            <person name="Li Y."/>
            <person name="Yang H."/>
            <person name="Liu X."/>
            <person name="Wang J."/>
            <person name="Yin Y."/>
            <person name="Wang J."/>
        </authorList>
    </citation>
    <scope>NUCLEOTIDE SEQUENCE [LARGE SCALE GENOMIC DNA]</scope>
    <source>
        <strain evidence="2">05x7-T-G4-1.051#20</strain>
    </source>
</reference>
<protein>
    <submittedName>
        <fullName evidence="2">OTU domain-containing protein 4</fullName>
    </submittedName>
</protein>
<feature type="region of interest" description="Disordered" evidence="1">
    <location>
        <begin position="205"/>
        <end position="231"/>
    </location>
</feature>
<dbReference type="EMBL" id="JH817378">
    <property type="protein sequence ID" value="EKC25416.1"/>
    <property type="molecule type" value="Genomic_DNA"/>
</dbReference>
<dbReference type="AlphaFoldDB" id="K1QV14"/>
<gene>
    <name evidence="2" type="ORF">CGI_10010174</name>
</gene>
<feature type="region of interest" description="Disordered" evidence="1">
    <location>
        <begin position="519"/>
        <end position="598"/>
    </location>
</feature>
<proteinExistence type="predicted"/>
<dbReference type="HOGENOM" id="CLU_357625_0_0_1"/>
<accession>K1QV14</accession>
<dbReference type="InParanoid" id="K1QV14"/>
<sequence>MRTKRTEADMDEFLLKLGLWRKPIARDGYSLFRAVSEQYWNEHDVMQTLSHMYRIDFIVYEVIGKPPVDLTGNGFSRKIVLCRLNSNQLDCVYTKSYHEELAVCQSIVYELLYRNVFHLHTELEEAVQIIREQNKNKNRNGVFPVVDAESSPDSSNSGEDSFSRFIYVEAIVYELLYRNVFHLHTELEEAVQIIREQNKNKNRNSVFPVVDAESSPDSSNSGEDSFSRHEKFVGRRVTPPVPYRIAKALDPVIYRNTELDIWEEDQRVLKLTCENDPQKIKEDIKVLSTDGPLYHGHIQQIGPDESDPAVVYIEELGQKQEVSRDRLRPAKVSGRSEWFLKQLRRKRNFICWGYFNEAGGNSKQTIILFWPNLESFVEVMNGGVIIPKWQILGSSPSPVGPNKLESPCSFPQLPQPEMTMIPMSQVQVPRIWVPYMDSIALSNVDVNIMPSQDPMGHDLPLNDMNTLRFFFNVGVAHYGIVSQQALANGAASQGNIQPIVYCHAKPATSLEPVHGLAQIGNSASPLQSPPPTTSKSDDESSNLSNDSGCDADDMAPGQLPLVRDGDGQSVARVKDNSQESELMDSSVAPRQSCDTESHCSDMSLTDTCESSITVETQEQGGARQYKPRRKYYMYGNLKLVKPIKDVPKRFMDLLKSMNAEKSRVEGEPIILAVPQHHFKVSKVSNSQFNPNAPTFVPGSHGDRVCINNSQTNVSQSPSSSNLMYTQHLVSLANSNASSYHLTSSSVISTHPQYHPNPLCTGYPPPPPVANPTPPSFLAINSMSH</sequence>
<feature type="compositionally biased region" description="Low complexity" evidence="1">
    <location>
        <begin position="213"/>
        <end position="224"/>
    </location>
</feature>
<evidence type="ECO:0000256" key="1">
    <source>
        <dbReference type="SAM" id="MobiDB-lite"/>
    </source>
</evidence>
<name>K1QV14_MAGGI</name>
<evidence type="ECO:0000313" key="2">
    <source>
        <dbReference type="EMBL" id="EKC25416.1"/>
    </source>
</evidence>